<reference evidence="2 3" key="1">
    <citation type="journal article" date="2019" name="Int. J. Syst. Evol. Microbiol.">
        <title>The Global Catalogue of Microorganisms (GCM) 10K type strain sequencing project: providing services to taxonomists for standard genome sequencing and annotation.</title>
        <authorList>
            <consortium name="The Broad Institute Genomics Platform"/>
            <consortium name="The Broad Institute Genome Sequencing Center for Infectious Disease"/>
            <person name="Wu L."/>
            <person name="Ma J."/>
        </authorList>
    </citation>
    <scope>NUCLEOTIDE SEQUENCE [LARGE SCALE GENOMIC DNA]</scope>
    <source>
        <strain evidence="2 3">JCM 6833</strain>
    </source>
</reference>
<accession>A0ABN3Q6T7</accession>
<proteinExistence type="predicted"/>
<evidence type="ECO:0000313" key="2">
    <source>
        <dbReference type="EMBL" id="GAA2618810.1"/>
    </source>
</evidence>
<name>A0ABN3Q6T7_9ACTN</name>
<keyword evidence="3" id="KW-1185">Reference proteome</keyword>
<gene>
    <name evidence="2" type="ORF">GCM10010411_62960</name>
</gene>
<sequence>MPLDRPAAIDTARALLRARADELPRLDRVYRYTRGEHASVYVPKGARDEYRWIVERSVRNITRLIVTTVAQALHVEGYRPAGSSENAAPWAVWQANRMDARQHGVHRAALKYGLAYTVVLPGDPTPVIKRFSPRRMTAVYADVIDDEWPIYAVETFVERTKSGTRRIVRVYDDQARYSLLGPAELDVSDPSKIELTPAGEDWVETHGLGVCPVVRYLNVDDLDEAETVTGEVEPIIAMQDALNLTAFNEAMAQQFGAFRQRWATGMITEVDETGNPTEPFRARVDAMLTAESADTKFGEFGQTDLTGFHDSFEATLRYVATVTQTPPHALLGQMANLSAEALDSARDGLNSKIGERKSTLGESHEQTLRLAGLAAGDTAAWSDTAAQVVWRDVGARSLAQTVDAWGKAVQMLGIPAREVWERIPGVSQTDVQRWQASADEGDAFARLNTLLDRQLDGPPPGADQAPETPPEA</sequence>
<evidence type="ECO:0000313" key="3">
    <source>
        <dbReference type="Proteomes" id="UP001501509"/>
    </source>
</evidence>
<feature type="region of interest" description="Disordered" evidence="1">
    <location>
        <begin position="452"/>
        <end position="472"/>
    </location>
</feature>
<dbReference type="EMBL" id="BAAATD010000009">
    <property type="protein sequence ID" value="GAA2618810.1"/>
    <property type="molecule type" value="Genomic_DNA"/>
</dbReference>
<protein>
    <submittedName>
        <fullName evidence="2">Phage portal protein</fullName>
    </submittedName>
</protein>
<dbReference type="Pfam" id="PF05133">
    <property type="entry name" value="SPP1_portal"/>
    <property type="match status" value="1"/>
</dbReference>
<feature type="compositionally biased region" description="Pro residues" evidence="1">
    <location>
        <begin position="457"/>
        <end position="472"/>
    </location>
</feature>
<organism evidence="2 3">
    <name type="scientific">Actinomadura fulvescens</name>
    <dbReference type="NCBI Taxonomy" id="46160"/>
    <lineage>
        <taxon>Bacteria</taxon>
        <taxon>Bacillati</taxon>
        <taxon>Actinomycetota</taxon>
        <taxon>Actinomycetes</taxon>
        <taxon>Streptosporangiales</taxon>
        <taxon>Thermomonosporaceae</taxon>
        <taxon>Actinomadura</taxon>
    </lineage>
</organism>
<evidence type="ECO:0000256" key="1">
    <source>
        <dbReference type="SAM" id="MobiDB-lite"/>
    </source>
</evidence>
<dbReference type="InterPro" id="IPR021145">
    <property type="entry name" value="Portal_protein_SPP1_Gp6-like"/>
</dbReference>
<dbReference type="Proteomes" id="UP001501509">
    <property type="component" value="Unassembled WGS sequence"/>
</dbReference>
<dbReference type="RefSeq" id="WP_344546109.1">
    <property type="nucleotide sequence ID" value="NZ_BAAATD010000009.1"/>
</dbReference>
<comment type="caution">
    <text evidence="2">The sequence shown here is derived from an EMBL/GenBank/DDBJ whole genome shotgun (WGS) entry which is preliminary data.</text>
</comment>